<dbReference type="InterPro" id="IPR036291">
    <property type="entry name" value="NAD(P)-bd_dom_sf"/>
</dbReference>
<dbReference type="GO" id="GO:0019433">
    <property type="term" value="P:triglyceride catabolic process"/>
    <property type="evidence" value="ECO:0007669"/>
    <property type="project" value="TreeGrafter"/>
</dbReference>
<dbReference type="Pfam" id="PF00106">
    <property type="entry name" value="adh_short"/>
    <property type="match status" value="1"/>
</dbReference>
<keyword evidence="4" id="KW-1185">Reference proteome</keyword>
<proteinExistence type="inferred from homology"/>
<dbReference type="InterPro" id="IPR002347">
    <property type="entry name" value="SDR_fam"/>
</dbReference>
<organism evidence="3 4">
    <name type="scientific">Antrodiella citrinella</name>
    <dbReference type="NCBI Taxonomy" id="2447956"/>
    <lineage>
        <taxon>Eukaryota</taxon>
        <taxon>Fungi</taxon>
        <taxon>Dikarya</taxon>
        <taxon>Basidiomycota</taxon>
        <taxon>Agaricomycotina</taxon>
        <taxon>Agaricomycetes</taxon>
        <taxon>Polyporales</taxon>
        <taxon>Steccherinaceae</taxon>
        <taxon>Antrodiella</taxon>
    </lineage>
</organism>
<dbReference type="GO" id="GO:0000140">
    <property type="term" value="F:acylglycerone-phosphate reductase (NADP+) activity"/>
    <property type="evidence" value="ECO:0007669"/>
    <property type="project" value="TreeGrafter"/>
</dbReference>
<accession>A0A4V3XJ30</accession>
<gene>
    <name evidence="3" type="ORF">EUX98_g2693</name>
</gene>
<reference evidence="3 4" key="1">
    <citation type="submission" date="2019-02" db="EMBL/GenBank/DDBJ databases">
        <title>Genome sequencing of the rare red list fungi Antrodiella citrinella (Flaviporus citrinellus).</title>
        <authorList>
            <person name="Buettner E."/>
            <person name="Kellner H."/>
        </authorList>
    </citation>
    <scope>NUCLEOTIDE SEQUENCE [LARGE SCALE GENOMIC DNA]</scope>
    <source>
        <strain evidence="3 4">DSM 108506</strain>
    </source>
</reference>
<dbReference type="GO" id="GO:0006654">
    <property type="term" value="P:phosphatidic acid biosynthetic process"/>
    <property type="evidence" value="ECO:0007669"/>
    <property type="project" value="TreeGrafter"/>
</dbReference>
<dbReference type="GO" id="GO:0004806">
    <property type="term" value="F:triacylglycerol lipase activity"/>
    <property type="evidence" value="ECO:0007669"/>
    <property type="project" value="TreeGrafter"/>
</dbReference>
<evidence type="ECO:0000313" key="4">
    <source>
        <dbReference type="Proteomes" id="UP000308730"/>
    </source>
</evidence>
<dbReference type="EMBL" id="SGPM01000045">
    <property type="protein sequence ID" value="THH31493.1"/>
    <property type="molecule type" value="Genomic_DNA"/>
</dbReference>
<evidence type="ECO:0000256" key="1">
    <source>
        <dbReference type="ARBA" id="ARBA00006484"/>
    </source>
</evidence>
<dbReference type="PANTHER" id="PTHR44169">
    <property type="entry name" value="NADPH-DEPENDENT 1-ACYLDIHYDROXYACETONE PHOSPHATE REDUCTASE"/>
    <property type="match status" value="1"/>
</dbReference>
<evidence type="ECO:0000256" key="2">
    <source>
        <dbReference type="ARBA" id="ARBA00023002"/>
    </source>
</evidence>
<dbReference type="OrthoDB" id="2102561at2759"/>
<dbReference type="Proteomes" id="UP000308730">
    <property type="component" value="Unassembled WGS sequence"/>
</dbReference>
<keyword evidence="2" id="KW-0560">Oxidoreductase</keyword>
<dbReference type="PANTHER" id="PTHR44169:SF6">
    <property type="entry name" value="NADPH-DEPENDENT 1-ACYLDIHYDROXYACETONE PHOSPHATE REDUCTASE"/>
    <property type="match status" value="1"/>
</dbReference>
<protein>
    <recommendedName>
        <fullName evidence="5">Ketoreductase (KR) domain-containing protein</fullName>
    </recommendedName>
</protein>
<dbReference type="AlphaFoldDB" id="A0A4V3XJ30"/>
<evidence type="ECO:0008006" key="5">
    <source>
        <dbReference type="Google" id="ProtNLM"/>
    </source>
</evidence>
<sequence>MIATARSLVSMQTLQTQGIETLELDVTSSSSIQNVKARVEKITCGILDVLVNDALSSRGIVETVQAFLPLLIAANKHQYAQSPTQSISWASRIVLVSSITAILPMPFHAAYNAMKSALLQYGNTLKIEVESFRIKVITIHAGRVTSRLLKETDRHSLPQGSIYGSIRKVDPTPTAEFAIHAVSHTVKKNAGAFFWYGGQTWMTSMMDTFFPRTMWASAHGYQYMTPLSSRMP</sequence>
<evidence type="ECO:0000313" key="3">
    <source>
        <dbReference type="EMBL" id="THH31493.1"/>
    </source>
</evidence>
<dbReference type="GO" id="GO:0005811">
    <property type="term" value="C:lipid droplet"/>
    <property type="evidence" value="ECO:0007669"/>
    <property type="project" value="TreeGrafter"/>
</dbReference>
<dbReference type="GO" id="GO:0005783">
    <property type="term" value="C:endoplasmic reticulum"/>
    <property type="evidence" value="ECO:0007669"/>
    <property type="project" value="TreeGrafter"/>
</dbReference>
<dbReference type="Gene3D" id="3.40.50.720">
    <property type="entry name" value="NAD(P)-binding Rossmann-like Domain"/>
    <property type="match status" value="1"/>
</dbReference>
<name>A0A4V3XJ30_9APHY</name>
<dbReference type="SUPFAM" id="SSF51735">
    <property type="entry name" value="NAD(P)-binding Rossmann-fold domains"/>
    <property type="match status" value="1"/>
</dbReference>
<comment type="similarity">
    <text evidence="1">Belongs to the short-chain dehydrogenases/reductases (SDR) family.</text>
</comment>
<comment type="caution">
    <text evidence="3">The sequence shown here is derived from an EMBL/GenBank/DDBJ whole genome shotgun (WGS) entry which is preliminary data.</text>
</comment>